<feature type="non-terminal residue" evidence="1">
    <location>
        <position position="1"/>
    </location>
</feature>
<proteinExistence type="predicted"/>
<gene>
    <name evidence="1" type="ORF">D4764_02G0002300</name>
</gene>
<evidence type="ECO:0000313" key="2">
    <source>
        <dbReference type="Proteomes" id="UP000324091"/>
    </source>
</evidence>
<accession>A0A5C6NKL4</accession>
<keyword evidence="2" id="KW-1185">Reference proteome</keyword>
<reference evidence="1 2" key="1">
    <citation type="submission" date="2019-04" db="EMBL/GenBank/DDBJ databases">
        <title>Chromosome genome assembly for Takifugu flavidus.</title>
        <authorList>
            <person name="Xiao S."/>
        </authorList>
    </citation>
    <scope>NUCLEOTIDE SEQUENCE [LARGE SCALE GENOMIC DNA]</scope>
    <source>
        <strain evidence="1">HTHZ2018</strain>
        <tissue evidence="1">Muscle</tissue>
    </source>
</reference>
<protein>
    <submittedName>
        <fullName evidence="1">Uncharacterized protein</fullName>
    </submittedName>
</protein>
<dbReference type="EMBL" id="RHFK02000012">
    <property type="protein sequence ID" value="TWW67189.1"/>
    <property type="molecule type" value="Genomic_DNA"/>
</dbReference>
<evidence type="ECO:0000313" key="1">
    <source>
        <dbReference type="EMBL" id="TWW67189.1"/>
    </source>
</evidence>
<comment type="caution">
    <text evidence="1">The sequence shown here is derived from an EMBL/GenBank/DDBJ whole genome shotgun (WGS) entry which is preliminary data.</text>
</comment>
<dbReference type="AlphaFoldDB" id="A0A5C6NKL4"/>
<name>A0A5C6NKL4_9TELE</name>
<sequence>VVGRTDLLDRAEAAAMGSCFKQSPHMSSSHWLQQEEDGVKERWEEGSWWCPIHHVGPPEECRLPSVHLLDSMFILC</sequence>
<organism evidence="1 2">
    <name type="scientific">Takifugu flavidus</name>
    <name type="common">sansaifugu</name>
    <dbReference type="NCBI Taxonomy" id="433684"/>
    <lineage>
        <taxon>Eukaryota</taxon>
        <taxon>Metazoa</taxon>
        <taxon>Chordata</taxon>
        <taxon>Craniata</taxon>
        <taxon>Vertebrata</taxon>
        <taxon>Euteleostomi</taxon>
        <taxon>Actinopterygii</taxon>
        <taxon>Neopterygii</taxon>
        <taxon>Teleostei</taxon>
        <taxon>Neoteleostei</taxon>
        <taxon>Acanthomorphata</taxon>
        <taxon>Eupercaria</taxon>
        <taxon>Tetraodontiformes</taxon>
        <taxon>Tetradontoidea</taxon>
        <taxon>Tetraodontidae</taxon>
        <taxon>Takifugu</taxon>
    </lineage>
</organism>
<dbReference type="Proteomes" id="UP000324091">
    <property type="component" value="Chromosome 2"/>
</dbReference>